<evidence type="ECO:0000256" key="1">
    <source>
        <dbReference type="SAM" id="MobiDB-lite"/>
    </source>
</evidence>
<dbReference type="PANTHER" id="PTHR34706">
    <property type="entry name" value="SLR1338 PROTEIN"/>
    <property type="match status" value="1"/>
</dbReference>
<protein>
    <recommendedName>
        <fullName evidence="4">VWFA domain-containing protein</fullName>
    </recommendedName>
</protein>
<evidence type="ECO:0008006" key="4">
    <source>
        <dbReference type="Google" id="ProtNLM"/>
    </source>
</evidence>
<keyword evidence="3" id="KW-1185">Reference proteome</keyword>
<sequence>MQVVLPGLAAKLAAAQANQGQYGSPYPAPAGAHVQQGYAPPPPQQGQYGQQGGYAPPPGPPPAQQGGYAPPPPPQQPARPAFDPTRDVATILRILEDGVKDQNLSHFYKPGSLQPIAQRIAQRGALATIAQNWQLPLEIAMDMARLALFDTMLLCDDSASMSFAENGSRIDDLKLVLSKIRWLNSKKEGNNINSESQALELVSRIKFDRATPLGTSLRDKILEPLVYKKVKKNTLKKPALIVIITDGAPTGEPRDKIVKVIQESKAILGKTPYTPDAVGNDAEARDFLEWIDKHPQIGSLVDCTSNYEQECDDMAKGNPPVHLTPTLWLAKLLGPIHSAYDAADEGKR</sequence>
<comment type="caution">
    <text evidence="2">The sequence shown here is derived from an EMBL/GenBank/DDBJ whole genome shotgun (WGS) entry which is preliminary data.</text>
</comment>
<feature type="region of interest" description="Disordered" evidence="1">
    <location>
        <begin position="20"/>
        <end position="82"/>
    </location>
</feature>
<dbReference type="Proteomes" id="UP001342314">
    <property type="component" value="Unassembled WGS sequence"/>
</dbReference>
<evidence type="ECO:0000313" key="2">
    <source>
        <dbReference type="EMBL" id="GJN93956.1"/>
    </source>
</evidence>
<gene>
    <name evidence="2" type="ORF">Rhopal_007016-T1</name>
</gene>
<accession>A0AAV5GWT5</accession>
<dbReference type="EMBL" id="BQKY01000015">
    <property type="protein sequence ID" value="GJN93956.1"/>
    <property type="molecule type" value="Genomic_DNA"/>
</dbReference>
<evidence type="ECO:0000313" key="3">
    <source>
        <dbReference type="Proteomes" id="UP001342314"/>
    </source>
</evidence>
<dbReference type="PANTHER" id="PTHR34706:SF2">
    <property type="entry name" value="RFEF"/>
    <property type="match status" value="1"/>
</dbReference>
<reference evidence="2 3" key="1">
    <citation type="submission" date="2021-12" db="EMBL/GenBank/DDBJ databases">
        <title>High titer production of polyol ester of fatty acids by Rhodotorula paludigena BS15 towards product separation-free biomass refinery.</title>
        <authorList>
            <person name="Mano J."/>
            <person name="Ono H."/>
            <person name="Tanaka T."/>
            <person name="Naito K."/>
            <person name="Sushida H."/>
            <person name="Ike M."/>
            <person name="Tokuyasu K."/>
            <person name="Kitaoka M."/>
        </authorList>
    </citation>
    <scope>NUCLEOTIDE SEQUENCE [LARGE SCALE GENOMIC DNA]</scope>
    <source>
        <strain evidence="2 3">BS15</strain>
    </source>
</reference>
<name>A0AAV5GWT5_9BASI</name>
<dbReference type="SUPFAM" id="SSF53300">
    <property type="entry name" value="vWA-like"/>
    <property type="match status" value="1"/>
</dbReference>
<organism evidence="2 3">
    <name type="scientific">Rhodotorula paludigena</name>
    <dbReference type="NCBI Taxonomy" id="86838"/>
    <lineage>
        <taxon>Eukaryota</taxon>
        <taxon>Fungi</taxon>
        <taxon>Dikarya</taxon>
        <taxon>Basidiomycota</taxon>
        <taxon>Pucciniomycotina</taxon>
        <taxon>Microbotryomycetes</taxon>
        <taxon>Sporidiobolales</taxon>
        <taxon>Sporidiobolaceae</taxon>
        <taxon>Rhodotorula</taxon>
    </lineage>
</organism>
<proteinExistence type="predicted"/>
<dbReference type="AlphaFoldDB" id="A0AAV5GWT5"/>
<feature type="compositionally biased region" description="Pro residues" evidence="1">
    <location>
        <begin position="55"/>
        <end position="77"/>
    </location>
</feature>
<dbReference type="InterPro" id="IPR036465">
    <property type="entry name" value="vWFA_dom_sf"/>
</dbReference>